<dbReference type="AlphaFoldDB" id="B7KAG2"/>
<dbReference type="InterPro" id="IPR025477">
    <property type="entry name" value="DUF4327"/>
</dbReference>
<name>B7KAG2_GLOC7</name>
<evidence type="ECO:0008006" key="3">
    <source>
        <dbReference type="Google" id="ProtNLM"/>
    </source>
</evidence>
<dbReference type="STRING" id="65393.PCC7424_4574"/>
<keyword evidence="2" id="KW-1185">Reference proteome</keyword>
<sequence>MTNSTTCFTLNAIKDEARHLVAAGYLERRMPILSLWKYIPCREWIQLECELERNDYLLRDPIGDLIETEKWIED</sequence>
<dbReference type="eggNOG" id="ENOG50321BW">
    <property type="taxonomic scope" value="Bacteria"/>
</dbReference>
<gene>
    <name evidence="1" type="ordered locus">PCC7424_4574</name>
</gene>
<dbReference type="OrthoDB" id="582639at2"/>
<accession>B7KAG2</accession>
<dbReference type="HOGENOM" id="CLU_186123_0_0_3"/>
<protein>
    <recommendedName>
        <fullName evidence="3">DUF4327 domain-containing protein</fullName>
    </recommendedName>
</protein>
<organism evidence="1 2">
    <name type="scientific">Gloeothece citriformis (strain PCC 7424)</name>
    <name type="common">Cyanothece sp. (strain PCC 7424)</name>
    <dbReference type="NCBI Taxonomy" id="65393"/>
    <lineage>
        <taxon>Bacteria</taxon>
        <taxon>Bacillati</taxon>
        <taxon>Cyanobacteriota</taxon>
        <taxon>Cyanophyceae</taxon>
        <taxon>Oscillatoriophycideae</taxon>
        <taxon>Chroococcales</taxon>
        <taxon>Aphanothecaceae</taxon>
        <taxon>Gloeothece</taxon>
        <taxon>Gloeothece citriformis</taxon>
    </lineage>
</organism>
<proteinExistence type="predicted"/>
<dbReference type="EMBL" id="CP001291">
    <property type="protein sequence ID" value="ACK72936.1"/>
    <property type="molecule type" value="Genomic_DNA"/>
</dbReference>
<dbReference type="Proteomes" id="UP000002384">
    <property type="component" value="Chromosome"/>
</dbReference>
<dbReference type="RefSeq" id="WP_015956519.1">
    <property type="nucleotide sequence ID" value="NC_011729.1"/>
</dbReference>
<dbReference type="KEGG" id="cyc:PCC7424_4574"/>
<evidence type="ECO:0000313" key="2">
    <source>
        <dbReference type="Proteomes" id="UP000002384"/>
    </source>
</evidence>
<reference evidence="2" key="1">
    <citation type="journal article" date="2011" name="MBio">
        <title>Novel metabolic attributes of the genus Cyanothece, comprising a group of unicellular nitrogen-fixing Cyanobacteria.</title>
        <authorList>
            <person name="Bandyopadhyay A."/>
            <person name="Elvitigala T."/>
            <person name="Welsh E."/>
            <person name="Stockel J."/>
            <person name="Liberton M."/>
            <person name="Min H."/>
            <person name="Sherman L.A."/>
            <person name="Pakrasi H.B."/>
        </authorList>
    </citation>
    <scope>NUCLEOTIDE SEQUENCE [LARGE SCALE GENOMIC DNA]</scope>
    <source>
        <strain evidence="2">PCC 7424</strain>
    </source>
</reference>
<dbReference type="Pfam" id="PF14217">
    <property type="entry name" value="DUF4327"/>
    <property type="match status" value="1"/>
</dbReference>
<evidence type="ECO:0000313" key="1">
    <source>
        <dbReference type="EMBL" id="ACK72936.1"/>
    </source>
</evidence>